<feature type="domain" description="CBM21" evidence="2">
    <location>
        <begin position="157"/>
        <end position="246"/>
    </location>
</feature>
<dbReference type="PANTHER" id="PTHR12307">
    <property type="entry name" value="PROTEIN PHOSPHATASE 1 REGULATORY SUBUNIT"/>
    <property type="match status" value="1"/>
</dbReference>
<dbReference type="PROSITE" id="PS51159">
    <property type="entry name" value="CBM21"/>
    <property type="match status" value="1"/>
</dbReference>
<feature type="non-terminal residue" evidence="3">
    <location>
        <position position="246"/>
    </location>
</feature>
<dbReference type="InterPro" id="IPR005036">
    <property type="entry name" value="CBM21_dom"/>
</dbReference>
<dbReference type="PANTHER" id="PTHR12307:SF36">
    <property type="entry name" value="GLYCOGEN-BINDING SUBUNIT 76A"/>
    <property type="match status" value="1"/>
</dbReference>
<protein>
    <submittedName>
        <fullName evidence="3">Phosphatase regulatory subunit-domain-containing protein</fullName>
    </submittedName>
</protein>
<evidence type="ECO:0000256" key="1">
    <source>
        <dbReference type="SAM" id="MobiDB-lite"/>
    </source>
</evidence>
<comment type="caution">
    <text evidence="3">The sequence shown here is derived from an EMBL/GenBank/DDBJ whole genome shotgun (WGS) entry which is preliminary data.</text>
</comment>
<dbReference type="GO" id="GO:0000164">
    <property type="term" value="C:protein phosphatase type 1 complex"/>
    <property type="evidence" value="ECO:0007669"/>
    <property type="project" value="TreeGrafter"/>
</dbReference>
<evidence type="ECO:0000313" key="3">
    <source>
        <dbReference type="EMBL" id="KAH7113677.1"/>
    </source>
</evidence>
<proteinExistence type="predicted"/>
<feature type="region of interest" description="Disordered" evidence="1">
    <location>
        <begin position="30"/>
        <end position="62"/>
    </location>
</feature>
<keyword evidence="4" id="KW-1185">Reference proteome</keyword>
<organism evidence="3 4">
    <name type="scientific">Dactylonectria estremocensis</name>
    <dbReference type="NCBI Taxonomy" id="1079267"/>
    <lineage>
        <taxon>Eukaryota</taxon>
        <taxon>Fungi</taxon>
        <taxon>Dikarya</taxon>
        <taxon>Ascomycota</taxon>
        <taxon>Pezizomycotina</taxon>
        <taxon>Sordariomycetes</taxon>
        <taxon>Hypocreomycetidae</taxon>
        <taxon>Hypocreales</taxon>
        <taxon>Nectriaceae</taxon>
        <taxon>Dactylonectria</taxon>
    </lineage>
</organism>
<reference evidence="3" key="1">
    <citation type="journal article" date="2021" name="Nat. Commun.">
        <title>Genetic determinants of endophytism in the Arabidopsis root mycobiome.</title>
        <authorList>
            <person name="Mesny F."/>
            <person name="Miyauchi S."/>
            <person name="Thiergart T."/>
            <person name="Pickel B."/>
            <person name="Atanasova L."/>
            <person name="Karlsson M."/>
            <person name="Huettel B."/>
            <person name="Barry K.W."/>
            <person name="Haridas S."/>
            <person name="Chen C."/>
            <person name="Bauer D."/>
            <person name="Andreopoulos W."/>
            <person name="Pangilinan J."/>
            <person name="LaButti K."/>
            <person name="Riley R."/>
            <person name="Lipzen A."/>
            <person name="Clum A."/>
            <person name="Drula E."/>
            <person name="Henrissat B."/>
            <person name="Kohler A."/>
            <person name="Grigoriev I.V."/>
            <person name="Martin F.M."/>
            <person name="Hacquard S."/>
        </authorList>
    </citation>
    <scope>NUCLEOTIDE SEQUENCE</scope>
    <source>
        <strain evidence="3">MPI-CAGE-AT-0021</strain>
    </source>
</reference>
<dbReference type="InterPro" id="IPR038175">
    <property type="entry name" value="CBM21_dom_sf"/>
</dbReference>
<name>A0A9P9D720_9HYPO</name>
<evidence type="ECO:0000259" key="2">
    <source>
        <dbReference type="PROSITE" id="PS51159"/>
    </source>
</evidence>
<dbReference type="Pfam" id="PF03370">
    <property type="entry name" value="CBM_21"/>
    <property type="match status" value="1"/>
</dbReference>
<gene>
    <name evidence="3" type="ORF">B0J13DRAFT_515387</name>
</gene>
<dbReference type="EMBL" id="JAGMUU010000045">
    <property type="protein sequence ID" value="KAH7113677.1"/>
    <property type="molecule type" value="Genomic_DNA"/>
</dbReference>
<sequence>MPYIPPLKPSPCSSPSEKVHFDLPWRLRTKPADLGATAPKSEDAAVVSESEDETENGQHRKPRVIRKLSGELVRPILRPPSCRRPASVPTSPTATKSVNFHSHLEETLNFFRLDCPMCISAGLRSSHADKTNTEYPTFRHDVACQWEMVTPNFPHQTRSHESRFVCLKKLRLLDDQKALQGVVAVRNAAFHKSVTCRFTLDNWKTISNVDAAYSDGEVPEKAPSGHDFFVFTIQLSDILHLGSKIA</sequence>
<dbReference type="GO" id="GO:0008157">
    <property type="term" value="F:protein phosphatase 1 binding"/>
    <property type="evidence" value="ECO:0007669"/>
    <property type="project" value="TreeGrafter"/>
</dbReference>
<dbReference type="OrthoDB" id="1881at2759"/>
<dbReference type="GO" id="GO:0005979">
    <property type="term" value="P:regulation of glycogen biosynthetic process"/>
    <property type="evidence" value="ECO:0007669"/>
    <property type="project" value="TreeGrafter"/>
</dbReference>
<dbReference type="AlphaFoldDB" id="A0A9P9D720"/>
<dbReference type="GO" id="GO:2001069">
    <property type="term" value="F:glycogen binding"/>
    <property type="evidence" value="ECO:0007669"/>
    <property type="project" value="TreeGrafter"/>
</dbReference>
<evidence type="ECO:0000313" key="4">
    <source>
        <dbReference type="Proteomes" id="UP000717696"/>
    </source>
</evidence>
<dbReference type="Gene3D" id="2.60.40.2440">
    <property type="entry name" value="Carbohydrate binding type-21 domain"/>
    <property type="match status" value="1"/>
</dbReference>
<dbReference type="InterPro" id="IPR050782">
    <property type="entry name" value="PP1_regulatory_subunit_3"/>
</dbReference>
<accession>A0A9P9D720</accession>
<dbReference type="Proteomes" id="UP000717696">
    <property type="component" value="Unassembled WGS sequence"/>
</dbReference>